<evidence type="ECO:0000256" key="1">
    <source>
        <dbReference type="ARBA" id="ARBA00022450"/>
    </source>
</evidence>
<dbReference type="InterPro" id="IPR009081">
    <property type="entry name" value="PP-bd_ACP"/>
</dbReference>
<dbReference type="GO" id="GO:0043041">
    <property type="term" value="P:amino acid activation for nonribosomal peptide biosynthetic process"/>
    <property type="evidence" value="ECO:0007669"/>
    <property type="project" value="TreeGrafter"/>
</dbReference>
<dbReference type="GO" id="GO:0044550">
    <property type="term" value="P:secondary metabolite biosynthetic process"/>
    <property type="evidence" value="ECO:0007669"/>
    <property type="project" value="TreeGrafter"/>
</dbReference>
<dbReference type="InterPro" id="IPR010071">
    <property type="entry name" value="AA_adenyl_dom"/>
</dbReference>
<accession>A0A4R0Q030</accession>
<dbReference type="Pfam" id="PF00668">
    <property type="entry name" value="Condensation"/>
    <property type="match status" value="1"/>
</dbReference>
<keyword evidence="2" id="KW-0597">Phosphoprotein</keyword>
<feature type="domain" description="Carrier" evidence="3">
    <location>
        <begin position="1000"/>
        <end position="1075"/>
    </location>
</feature>
<dbReference type="SUPFAM" id="SSF47336">
    <property type="entry name" value="ACP-like"/>
    <property type="match status" value="1"/>
</dbReference>
<comment type="caution">
    <text evidence="4">The sequence shown here is derived from an EMBL/GenBank/DDBJ whole genome shotgun (WGS) entry which is preliminary data.</text>
</comment>
<evidence type="ECO:0000259" key="3">
    <source>
        <dbReference type="PROSITE" id="PS50075"/>
    </source>
</evidence>
<keyword evidence="5" id="KW-1185">Reference proteome</keyword>
<dbReference type="NCBIfam" id="TIGR01733">
    <property type="entry name" value="AA-adenyl-dom"/>
    <property type="match status" value="1"/>
</dbReference>
<dbReference type="Pfam" id="PF00501">
    <property type="entry name" value="AMP-binding"/>
    <property type="match status" value="1"/>
</dbReference>
<dbReference type="Gene3D" id="3.30.559.10">
    <property type="entry name" value="Chloramphenicol acetyltransferase-like domain"/>
    <property type="match status" value="1"/>
</dbReference>
<organism evidence="4 5">
    <name type="scientific">Pedobacter psychrodurus</name>
    <dbReference type="NCBI Taxonomy" id="2530456"/>
    <lineage>
        <taxon>Bacteria</taxon>
        <taxon>Pseudomonadati</taxon>
        <taxon>Bacteroidota</taxon>
        <taxon>Sphingobacteriia</taxon>
        <taxon>Sphingobacteriales</taxon>
        <taxon>Sphingobacteriaceae</taxon>
        <taxon>Pedobacter</taxon>
    </lineage>
</organism>
<dbReference type="InterPro" id="IPR001031">
    <property type="entry name" value="Thioesterase"/>
</dbReference>
<dbReference type="GO" id="GO:0031177">
    <property type="term" value="F:phosphopantetheine binding"/>
    <property type="evidence" value="ECO:0007669"/>
    <property type="project" value="InterPro"/>
</dbReference>
<name>A0A4R0Q030_9SPHI</name>
<dbReference type="PROSITE" id="PS00455">
    <property type="entry name" value="AMP_BINDING"/>
    <property type="match status" value="1"/>
</dbReference>
<evidence type="ECO:0000256" key="2">
    <source>
        <dbReference type="ARBA" id="ARBA00022553"/>
    </source>
</evidence>
<dbReference type="SUPFAM" id="SSF56801">
    <property type="entry name" value="Acetyl-CoA synthetase-like"/>
    <property type="match status" value="1"/>
</dbReference>
<evidence type="ECO:0000313" key="5">
    <source>
        <dbReference type="Proteomes" id="UP000293925"/>
    </source>
</evidence>
<keyword evidence="1" id="KW-0596">Phosphopantetheine</keyword>
<dbReference type="RefSeq" id="WP_131532363.1">
    <property type="nucleotide sequence ID" value="NZ_SJSO01000016.1"/>
</dbReference>
<dbReference type="EMBL" id="SJSO01000016">
    <property type="protein sequence ID" value="TCD23398.1"/>
    <property type="molecule type" value="Genomic_DNA"/>
</dbReference>
<dbReference type="GO" id="GO:0005737">
    <property type="term" value="C:cytoplasm"/>
    <property type="evidence" value="ECO:0007669"/>
    <property type="project" value="TreeGrafter"/>
</dbReference>
<evidence type="ECO:0000313" key="4">
    <source>
        <dbReference type="EMBL" id="TCD23398.1"/>
    </source>
</evidence>
<dbReference type="PANTHER" id="PTHR45527">
    <property type="entry name" value="NONRIBOSOMAL PEPTIDE SYNTHETASE"/>
    <property type="match status" value="1"/>
</dbReference>
<gene>
    <name evidence="4" type="ORF">EZ456_17490</name>
</gene>
<sequence>MIPLALQSEPLTVDFNPFEDERAINKVISINKAQQEIFISCLLGGDEASLAYNESVSINLEGSFEIEYFKKAFAQVIHRHEALRSVLSGDGEKLIIYNEMPFEVVLHDLSVLPLKRRQFELSAFLKDQMSTPFDLNEGPLFRAFVHRGEIGKHQVTLIFHHIICDGWSFGIILEELSKLYNAYANGSTPSLPEPFQISDFAVVKEAYRNSPDFHHTENFWLGEYAEDLPVANLITDFPRGTQRSYQSNRIDQHLSGSLVKALRSQGAKIGCSMVTTMLSLFEILIFKKTRQADLIIGLPSAEQAVSEFYNLVGHCVNILPVKTSVDAEMGLNDYLKVRREYLMNVYDHQQYSFGELIEKLKTKRDHSRVPLVPIVFNIDMGMDSDVRFEGLKHLISSNVRCCETFELFVNATDSPDGLILEWNYNAQLFSAASVEAMMQDYELLINCMIKTPSMSIYEAVMQGQTKSVANGKPLLNNQSFVELFTNSVSQFQSRKAVSFNQDTLTFLSLENKTNTFASFLQGKGIKKGHIVAIAISRSIDMLTGIIAVLKTGATYLPIDPTLPRDRINYMLTDSGATILLSNLLGDVPHKIEVLDPAEIFASFDAHPYNWQAPAIGLSDTAYLLYTSGSTGRPKGVKISHGNLANLLLSTKEMPGISYTDRLLATTTISFDIATLELLLPLIAGAETLIADDATCKDGRLINNLISAQKISIIQGTPSTLKMILNSGLGPNSLKVIAGGEQLDLSLAKSIIATGASLWNMYGPTETTIYSIGKQILVSDELITIGKPIHNTVIYINNAAGRSVQMGDVGEICIGGEGVGLGYVNNNSLISEKFIFANDRSNIILYRTGDLGIMLSNGEVQCLGRIDHQIKVRGHRVESGEIETVLSAQAEISQALVIQRNDTGTDESLVAYISICETQLSNTEIILPRETDDEKENQLLLNKNYSKSLKNKLKTLLPDYMVPDFIVAMRVFPLTASGKIDRDLLLKPEKENYPLNQEIIKELNATEQLLMNLWKDALGLETLGIMDDFFEMGGNSLMAVRLMVALEKKTGIRLPLNNLLTHSTIEKLATQIHIKNNDRSTTIIPIRTGGSKDPVYLIHGSGLNVLLFKSIIPSLDDDQPIYGVQAVGLDRYEDLPATIEDIAKRYIDEILEIHQNGPYNIVGYSLGGFIAFEMAKQLKALGKTINLLGVIDTDTGHNGPSGQLTSNFGYFIKRQFRKIPFIANSFKKRPVNTLKYQLDVTKKRLFKNSINQQPSDWGLFTDREKELYKKYDLALHNYALQPSELRVTLFRVSERLYFLDDLTYLGWDRFALQGVEVCEIPGDHKTFISSPHHEVFANILQTNLNKHQNAN</sequence>
<dbReference type="InterPro" id="IPR029058">
    <property type="entry name" value="AB_hydrolase_fold"/>
</dbReference>
<dbReference type="OrthoDB" id="4317020at2"/>
<dbReference type="Gene3D" id="3.30.300.30">
    <property type="match status" value="1"/>
</dbReference>
<dbReference type="InterPro" id="IPR020845">
    <property type="entry name" value="AMP-binding_CS"/>
</dbReference>
<dbReference type="SUPFAM" id="SSF53474">
    <property type="entry name" value="alpha/beta-Hydrolases"/>
    <property type="match status" value="1"/>
</dbReference>
<dbReference type="InterPro" id="IPR042099">
    <property type="entry name" value="ANL_N_sf"/>
</dbReference>
<dbReference type="InterPro" id="IPR020806">
    <property type="entry name" value="PKS_PP-bd"/>
</dbReference>
<dbReference type="SMART" id="SM00823">
    <property type="entry name" value="PKS_PP"/>
    <property type="match status" value="1"/>
</dbReference>
<dbReference type="InterPro" id="IPR023213">
    <property type="entry name" value="CAT-like_dom_sf"/>
</dbReference>
<dbReference type="InterPro" id="IPR036736">
    <property type="entry name" value="ACP-like_sf"/>
</dbReference>
<dbReference type="InterPro" id="IPR000873">
    <property type="entry name" value="AMP-dep_synth/lig_dom"/>
</dbReference>
<dbReference type="SUPFAM" id="SSF52777">
    <property type="entry name" value="CoA-dependent acyltransferases"/>
    <property type="match status" value="2"/>
</dbReference>
<reference evidence="4 5" key="1">
    <citation type="submission" date="2019-02" db="EMBL/GenBank/DDBJ databases">
        <title>Pedobacter sp. RP-3-21 sp. nov., isolated from Arctic soil.</title>
        <authorList>
            <person name="Dahal R.H."/>
        </authorList>
    </citation>
    <scope>NUCLEOTIDE SEQUENCE [LARGE SCALE GENOMIC DNA]</scope>
    <source>
        <strain evidence="4 5">RP-3-21</strain>
    </source>
</reference>
<protein>
    <submittedName>
        <fullName evidence="4">Non-ribosomal peptide synthetase</fullName>
    </submittedName>
</protein>
<dbReference type="Pfam" id="PF00550">
    <property type="entry name" value="PP-binding"/>
    <property type="match status" value="1"/>
</dbReference>
<dbReference type="Gene3D" id="3.40.50.1820">
    <property type="entry name" value="alpha/beta hydrolase"/>
    <property type="match status" value="1"/>
</dbReference>
<dbReference type="Pfam" id="PF00975">
    <property type="entry name" value="Thioesterase"/>
    <property type="match status" value="1"/>
</dbReference>
<dbReference type="GO" id="GO:0003824">
    <property type="term" value="F:catalytic activity"/>
    <property type="evidence" value="ECO:0007669"/>
    <property type="project" value="InterPro"/>
</dbReference>
<dbReference type="InterPro" id="IPR001242">
    <property type="entry name" value="Condensation_dom"/>
</dbReference>
<dbReference type="Gene3D" id="1.10.1200.10">
    <property type="entry name" value="ACP-like"/>
    <property type="match status" value="1"/>
</dbReference>
<dbReference type="PROSITE" id="PS50075">
    <property type="entry name" value="CARRIER"/>
    <property type="match status" value="1"/>
</dbReference>
<dbReference type="InterPro" id="IPR045851">
    <property type="entry name" value="AMP-bd_C_sf"/>
</dbReference>
<proteinExistence type="predicted"/>
<dbReference type="PANTHER" id="PTHR45527:SF1">
    <property type="entry name" value="FATTY ACID SYNTHASE"/>
    <property type="match status" value="1"/>
</dbReference>
<dbReference type="Gene3D" id="3.40.50.12780">
    <property type="entry name" value="N-terminal domain of ligase-like"/>
    <property type="match status" value="1"/>
</dbReference>
<dbReference type="Gene3D" id="3.30.559.30">
    <property type="entry name" value="Nonribosomal peptide synthetase, condensation domain"/>
    <property type="match status" value="1"/>
</dbReference>
<dbReference type="Proteomes" id="UP000293925">
    <property type="component" value="Unassembled WGS sequence"/>
</dbReference>